<evidence type="ECO:0000313" key="1">
    <source>
        <dbReference type="EMBL" id="SEO09734.1"/>
    </source>
</evidence>
<protein>
    <recommendedName>
        <fullName evidence="3">Phasin protein</fullName>
    </recommendedName>
</protein>
<dbReference type="STRING" id="933059.SAMN04488103_1121"/>
<gene>
    <name evidence="1" type="ORF">SAMN04488103_1121</name>
</gene>
<evidence type="ECO:0008006" key="3">
    <source>
        <dbReference type="Google" id="ProtNLM"/>
    </source>
</evidence>
<name>A0A1H8LX65_9RHOB</name>
<sequence length="139" mass="14687">MIDWTLMKSPETRATEALAEAKAQARTEITTRISAARATMITTLPGQQMIYMAKEAEAARYIADPAPDLATYPLLAAEIGITAPDAWQLAQIWLAMADLWRQAAAGLEALRLGTAAAVEAAGTVGEVEAAMAAVRGAFP</sequence>
<organism evidence="1 2">
    <name type="scientific">Gemmobacter aquatilis</name>
    <dbReference type="NCBI Taxonomy" id="933059"/>
    <lineage>
        <taxon>Bacteria</taxon>
        <taxon>Pseudomonadati</taxon>
        <taxon>Pseudomonadota</taxon>
        <taxon>Alphaproteobacteria</taxon>
        <taxon>Rhodobacterales</taxon>
        <taxon>Paracoccaceae</taxon>
        <taxon>Gemmobacter</taxon>
    </lineage>
</organism>
<dbReference type="OrthoDB" id="7877312at2"/>
<accession>A0A1H8LX65</accession>
<dbReference type="AlphaFoldDB" id="A0A1H8LX65"/>
<dbReference type="EMBL" id="FOCE01000012">
    <property type="protein sequence ID" value="SEO09734.1"/>
    <property type="molecule type" value="Genomic_DNA"/>
</dbReference>
<dbReference type="Proteomes" id="UP000198761">
    <property type="component" value="Unassembled WGS sequence"/>
</dbReference>
<keyword evidence="2" id="KW-1185">Reference proteome</keyword>
<proteinExistence type="predicted"/>
<evidence type="ECO:0000313" key="2">
    <source>
        <dbReference type="Proteomes" id="UP000198761"/>
    </source>
</evidence>
<reference evidence="1 2" key="1">
    <citation type="submission" date="2016-10" db="EMBL/GenBank/DDBJ databases">
        <authorList>
            <person name="de Groot N.N."/>
        </authorList>
    </citation>
    <scope>NUCLEOTIDE SEQUENCE [LARGE SCALE GENOMIC DNA]</scope>
    <source>
        <strain evidence="1 2">DSM 3857</strain>
    </source>
</reference>
<dbReference type="RefSeq" id="WP_091303273.1">
    <property type="nucleotide sequence ID" value="NZ_FOCE01000012.1"/>
</dbReference>